<evidence type="ECO:0000313" key="9">
    <source>
        <dbReference type="EMBL" id="SEL57085.1"/>
    </source>
</evidence>
<feature type="domain" description="PilY1 beta-propeller" evidence="8">
    <location>
        <begin position="739"/>
        <end position="979"/>
    </location>
</feature>
<dbReference type="InterPro" id="IPR011047">
    <property type="entry name" value="Quinoprotein_ADH-like_sf"/>
</dbReference>
<keyword evidence="4" id="KW-0479">Metal-binding</keyword>
<dbReference type="SUPFAM" id="SSF50998">
    <property type="entry name" value="Quinoprotein alcohol dehydrogenase-like"/>
    <property type="match status" value="1"/>
</dbReference>
<dbReference type="GO" id="GO:0009289">
    <property type="term" value="C:pilus"/>
    <property type="evidence" value="ECO:0007669"/>
    <property type="project" value="UniProtKB-SubCell"/>
</dbReference>
<dbReference type="OrthoDB" id="7156875at2"/>
<dbReference type="STRING" id="1396821.SAMN05444515_12139"/>
<evidence type="ECO:0000256" key="7">
    <source>
        <dbReference type="SAM" id="MobiDB-lite"/>
    </source>
</evidence>
<evidence type="ECO:0000256" key="5">
    <source>
        <dbReference type="ARBA" id="ARBA00022837"/>
    </source>
</evidence>
<keyword evidence="3" id="KW-1029">Fimbrium biogenesis</keyword>
<keyword evidence="6" id="KW-0281">Fimbrium</keyword>
<dbReference type="GO" id="GO:0046872">
    <property type="term" value="F:metal ion binding"/>
    <property type="evidence" value="ECO:0007669"/>
    <property type="project" value="UniProtKB-KW"/>
</dbReference>
<evidence type="ECO:0000256" key="1">
    <source>
        <dbReference type="ARBA" id="ARBA00004561"/>
    </source>
</evidence>
<evidence type="ECO:0000256" key="3">
    <source>
        <dbReference type="ARBA" id="ARBA00022558"/>
    </source>
</evidence>
<dbReference type="InterPro" id="IPR008707">
    <property type="entry name" value="B-propeller_PilY1"/>
</dbReference>
<comment type="similarity">
    <text evidence="2">Belongs to the PilY1 family.</text>
</comment>
<evidence type="ECO:0000256" key="6">
    <source>
        <dbReference type="ARBA" id="ARBA00023263"/>
    </source>
</evidence>
<name>A0A1H7RAU2_9GAMM</name>
<protein>
    <submittedName>
        <fullName evidence="9">Type IV pilus assembly protein PilY1</fullName>
    </submittedName>
</protein>
<dbReference type="PROSITE" id="PS51257">
    <property type="entry name" value="PROKAR_LIPOPROTEIN"/>
    <property type="match status" value="1"/>
</dbReference>
<dbReference type="Pfam" id="PF05567">
    <property type="entry name" value="T4P_PilY1"/>
    <property type="match status" value="1"/>
</dbReference>
<keyword evidence="10" id="KW-1185">Reference proteome</keyword>
<evidence type="ECO:0000256" key="4">
    <source>
        <dbReference type="ARBA" id="ARBA00022723"/>
    </source>
</evidence>
<comment type="subcellular location">
    <subcellularLocation>
        <location evidence="1">Fimbrium</location>
    </subcellularLocation>
</comment>
<dbReference type="AlphaFoldDB" id="A0A1H7RAU2"/>
<sequence length="1221" mass="133048">MLPARTLRHSPRARWPYQVFNGLAAATLTFGCPMLVTATEVDISPIPLIASVDEVHPLLVLTPSVEWPTINSVANVDGNYSPNATYVGYFDADKCYGYHYDSTDESEHHFFPVSNPAGRDCNNTHWSGNFLNWVATQTIDAFRLALTGGYRIKDTLDETWLEKARHDGQGTTSIYPNRSLDSDTLQGATPLNGSSATFRIQGLGNEMRFRINGTNTGENIQAYNPSAETTDAQGYRLSVRVKVCNPDAGLEDFCVQYGDEITGYHWKPEGLLQEYADKMQVAVFGYLNDHSMYRDGGVMRARKKWVGPQKFVQGAWQNNSASEWDPITGILKQNPDIEDATAGSANIEDSGAINYLNKFGQMTDKRHKSHDPVSELFYAALRYLRNEGNVSAYSNLSGTQEAQYELADGFPVIENWDDPVAQWCQPNAILGIGDIYTHRDKNLPGTTARGDEPASPSEVSSDDAVDVHAWTQQVASMEGVNIGTPFTGRQNSAYMAGLAWDANVRDLRPDLEGKTRARTYWVDVLETRSLEGMSRNQFALAAKYGGMKVPESFDPDNLPDILPEVWWHTNGETLTPFGSRGAGQTAFKKPDNFFLAGDAEAMVDALKQAFGRIVADTEGSSAALAIDGATVDAEDGSRIFQVTYTTGSWSGELAAYDLDSSTGEPEAAAAWYASLGLPNHGERNIRVNAGGTDTDFLWGNLTADQQAALGSQAVLEYLRGDNSNEASQDGMLRTRVNPLGDIVHSQPVFVGPPNPELYADEDFPAADTHPAFAQSLASRREVLYVGANDGMLHVLDVDTGTEIYAFVPSAAIEQGMATLAAPSYEHRYLVDGEITVADVPDSNANNGWRSVLVGTMGRGGRAIFALDVTDPDNISFLWEKSANDISALGNVLGKPMIAPIADGTWRVIVANGPNGQNGEPALIQLDVFNGTANSTLLGEAGENGLTGIEVWDSNNDGYYDIAYGGDLKGNLWKIGLNSGTSTLLFTAKDDNGVAQPISAAPIAAYDAIDEKTWVFFGTGRYLNETDLGTTQVQSWYGLIDEGTTIPGRFDLLERSIGAHNVVPHGNAEREVRNMERGDAGDLGNRDGWYIDLKFNNTVDGERMIIPNQIFGPALVGTTRMPNTDDPCRPTGRGFVYAINPFSGAALDVPFFILRDPDGEQVGYDAVGFDSPPSQPVFVRVDGEPRMLTSLEDQRIVKDEVDGRLIDQPLGSRLSWRELRAP</sequence>
<organism evidence="9 10">
    <name type="scientific">Ectothiorhodospira marina</name>
    <dbReference type="NCBI Taxonomy" id="1396821"/>
    <lineage>
        <taxon>Bacteria</taxon>
        <taxon>Pseudomonadati</taxon>
        <taxon>Pseudomonadota</taxon>
        <taxon>Gammaproteobacteria</taxon>
        <taxon>Chromatiales</taxon>
        <taxon>Ectothiorhodospiraceae</taxon>
        <taxon>Ectothiorhodospira</taxon>
    </lineage>
</organism>
<gene>
    <name evidence="9" type="ORF">SAMN05444515_12139</name>
</gene>
<reference evidence="10" key="1">
    <citation type="submission" date="2016-10" db="EMBL/GenBank/DDBJ databases">
        <authorList>
            <person name="Varghese N."/>
            <person name="Submissions S."/>
        </authorList>
    </citation>
    <scope>NUCLEOTIDE SEQUENCE [LARGE SCALE GENOMIC DNA]</scope>
    <source>
        <strain evidence="10">DSM 241</strain>
    </source>
</reference>
<dbReference type="EMBL" id="FOAA01000021">
    <property type="protein sequence ID" value="SEL57085.1"/>
    <property type="molecule type" value="Genomic_DNA"/>
</dbReference>
<dbReference type="Proteomes" id="UP000199256">
    <property type="component" value="Unassembled WGS sequence"/>
</dbReference>
<accession>A0A1H7RAU2</accession>
<dbReference type="RefSeq" id="WP_090255515.1">
    <property type="nucleotide sequence ID" value="NZ_FOAA01000021.1"/>
</dbReference>
<evidence type="ECO:0000259" key="8">
    <source>
        <dbReference type="Pfam" id="PF05567"/>
    </source>
</evidence>
<feature type="region of interest" description="Disordered" evidence="7">
    <location>
        <begin position="443"/>
        <end position="463"/>
    </location>
</feature>
<evidence type="ECO:0000256" key="2">
    <source>
        <dbReference type="ARBA" id="ARBA00008387"/>
    </source>
</evidence>
<proteinExistence type="inferred from homology"/>
<evidence type="ECO:0000313" key="10">
    <source>
        <dbReference type="Proteomes" id="UP000199256"/>
    </source>
</evidence>
<keyword evidence="5" id="KW-0106">Calcium</keyword>